<keyword evidence="3" id="KW-0328">Glycosyltransferase</keyword>
<evidence type="ECO:0000256" key="2">
    <source>
        <dbReference type="ARBA" id="ARBA00022475"/>
    </source>
</evidence>
<dbReference type="InterPro" id="IPR029044">
    <property type="entry name" value="Nucleotide-diphossugar_trans"/>
</dbReference>
<keyword evidence="4 7" id="KW-0808">Transferase</keyword>
<proteinExistence type="predicted"/>
<keyword evidence="2" id="KW-1003">Cell membrane</keyword>
<evidence type="ECO:0000256" key="1">
    <source>
        <dbReference type="ARBA" id="ARBA00004236"/>
    </source>
</evidence>
<evidence type="ECO:0000259" key="6">
    <source>
        <dbReference type="Pfam" id="PF00535"/>
    </source>
</evidence>
<dbReference type="EMBL" id="RFKV01000056">
    <property type="protein sequence ID" value="RMD77177.1"/>
    <property type="molecule type" value="Genomic_DNA"/>
</dbReference>
<dbReference type="PANTHER" id="PTHR43646:SF2">
    <property type="entry name" value="GLYCOSYLTRANSFERASE 2-LIKE DOMAIN-CONTAINING PROTEIN"/>
    <property type="match status" value="1"/>
</dbReference>
<keyword evidence="5" id="KW-0472">Membrane</keyword>
<evidence type="ECO:0000256" key="5">
    <source>
        <dbReference type="ARBA" id="ARBA00023136"/>
    </source>
</evidence>
<gene>
    <name evidence="7" type="ORF">D6810_01640</name>
</gene>
<dbReference type="Gene3D" id="3.90.550.10">
    <property type="entry name" value="Spore Coat Polysaccharide Biosynthesis Protein SpsA, Chain A"/>
    <property type="match status" value="1"/>
</dbReference>
<evidence type="ECO:0000256" key="3">
    <source>
        <dbReference type="ARBA" id="ARBA00022676"/>
    </source>
</evidence>
<evidence type="ECO:0000313" key="8">
    <source>
        <dbReference type="Proteomes" id="UP000269410"/>
    </source>
</evidence>
<name>A0A3M0Z0K7_9BACT</name>
<dbReference type="GO" id="GO:0005886">
    <property type="term" value="C:plasma membrane"/>
    <property type="evidence" value="ECO:0007669"/>
    <property type="project" value="UniProtKB-SubCell"/>
</dbReference>
<comment type="caution">
    <text evidence="7">The sequence shown here is derived from an EMBL/GenBank/DDBJ whole genome shotgun (WGS) entry which is preliminary data.</text>
</comment>
<evidence type="ECO:0000313" key="7">
    <source>
        <dbReference type="EMBL" id="RMD77177.1"/>
    </source>
</evidence>
<comment type="subcellular location">
    <subcellularLocation>
        <location evidence="1">Cell membrane</location>
    </subcellularLocation>
</comment>
<protein>
    <submittedName>
        <fullName evidence="7">Glycosyltransferase</fullName>
    </submittedName>
</protein>
<dbReference type="AlphaFoldDB" id="A0A3M0Z0K7"/>
<dbReference type="InterPro" id="IPR001173">
    <property type="entry name" value="Glyco_trans_2-like"/>
</dbReference>
<evidence type="ECO:0000256" key="4">
    <source>
        <dbReference type="ARBA" id="ARBA00022679"/>
    </source>
</evidence>
<dbReference type="Proteomes" id="UP000269410">
    <property type="component" value="Unassembled WGS sequence"/>
</dbReference>
<sequence length="259" mass="29529">MFGLFLRRSREQTMNNFCSDFQRLSVSVVIPTYNEERFIGSLLSDLKKQTYQNFEIIVADAFSNDKTRQIALSYGAKVIDGGKPSVGRNNGGFAANNELLVFMDADIRVKEDFLEEALRKFLQRRLDIAGGLFDTAKKTIFFKVVYGIWNISKVLRQKSKSPDADGQFMIIKKSVFERLKGFNTELIVGEDFDFVQRSKNMGFVFGILDVMYVPSERRYRRVGFLRVVLGSVLGGVSAGTKHKWLQRISEWIYGGMGSM</sequence>
<organism evidence="7 8">
    <name type="scientific">Candidatus Dojkabacteria bacterium</name>
    <dbReference type="NCBI Taxonomy" id="2099670"/>
    <lineage>
        <taxon>Bacteria</taxon>
        <taxon>Candidatus Dojkabacteria</taxon>
    </lineage>
</organism>
<dbReference type="SUPFAM" id="SSF53448">
    <property type="entry name" value="Nucleotide-diphospho-sugar transferases"/>
    <property type="match status" value="1"/>
</dbReference>
<dbReference type="PANTHER" id="PTHR43646">
    <property type="entry name" value="GLYCOSYLTRANSFERASE"/>
    <property type="match status" value="1"/>
</dbReference>
<reference evidence="7 8" key="1">
    <citation type="submission" date="2018-10" db="EMBL/GenBank/DDBJ databases">
        <title>Thermophilic Lithotrophy and Phototrophy in an Intertidal, Iron-rich, Geothermal Spring.</title>
        <authorList>
            <person name="Ward L.M."/>
            <person name="Idei A."/>
            <person name="Nakagawa M."/>
            <person name="Ueno Y."/>
            <person name="Fischer W."/>
            <person name="Mcglynn S.E."/>
        </authorList>
    </citation>
    <scope>NUCLEOTIDE SEQUENCE [LARGE SCALE GENOMIC DNA]</scope>
    <source>
        <strain evidence="7">J137</strain>
    </source>
</reference>
<accession>A0A3M0Z0K7</accession>
<feature type="domain" description="Glycosyltransferase 2-like" evidence="6">
    <location>
        <begin position="27"/>
        <end position="179"/>
    </location>
</feature>
<dbReference type="Pfam" id="PF00535">
    <property type="entry name" value="Glycos_transf_2"/>
    <property type="match status" value="1"/>
</dbReference>
<dbReference type="GO" id="GO:0016757">
    <property type="term" value="F:glycosyltransferase activity"/>
    <property type="evidence" value="ECO:0007669"/>
    <property type="project" value="UniProtKB-KW"/>
</dbReference>